<evidence type="ECO:0000313" key="1">
    <source>
        <dbReference type="EMBL" id="SBW24748.1"/>
    </source>
</evidence>
<dbReference type="Proteomes" id="UP000195338">
    <property type="component" value="Unassembled WGS sequence"/>
</dbReference>
<comment type="caution">
    <text evidence="1">The sequence shown here is derived from an EMBL/GenBank/DDBJ whole genome shotgun (WGS) entry which is preliminary data.</text>
</comment>
<name>A0ABY0JNI3_9ENTR</name>
<accession>A0ABY0JNI3</accession>
<gene>
    <name evidence="1" type="ORF">BN4901_1958</name>
</gene>
<dbReference type="EMBL" id="FLUX01000020">
    <property type="protein sequence ID" value="SBW24748.1"/>
    <property type="molecule type" value="Genomic_DNA"/>
</dbReference>
<proteinExistence type="predicted"/>
<evidence type="ECO:0000313" key="2">
    <source>
        <dbReference type="Proteomes" id="UP000195338"/>
    </source>
</evidence>
<sequence length="52" mass="5878">MTDCESHLPLWFTRFKTGYRFSQLTVCCKIVRHTAPCSFEQGLCQASGSFAS</sequence>
<protein>
    <submittedName>
        <fullName evidence="1">Uncharacterized protein</fullName>
    </submittedName>
</protein>
<reference evidence="1 2" key="1">
    <citation type="submission" date="2016-04" db="EMBL/GenBank/DDBJ databases">
        <authorList>
            <person name="Mornico D."/>
        </authorList>
    </citation>
    <scope>NUCLEOTIDE SEQUENCE [LARGE SCALE GENOMIC DNA]</scope>
    <source>
        <strain evidence="1 2">A121</strain>
    </source>
</reference>
<organism evidence="1 2">
    <name type="scientific">Citrobacter europaeus</name>
    <dbReference type="NCBI Taxonomy" id="1914243"/>
    <lineage>
        <taxon>Bacteria</taxon>
        <taxon>Pseudomonadati</taxon>
        <taxon>Pseudomonadota</taxon>
        <taxon>Gammaproteobacteria</taxon>
        <taxon>Enterobacterales</taxon>
        <taxon>Enterobacteriaceae</taxon>
        <taxon>Citrobacter</taxon>
    </lineage>
</organism>
<keyword evidence="2" id="KW-1185">Reference proteome</keyword>